<dbReference type="Proteomes" id="UP001279734">
    <property type="component" value="Unassembled WGS sequence"/>
</dbReference>
<gene>
    <name evidence="2" type="ORF">Nepgr_018016</name>
</gene>
<keyword evidence="1" id="KW-0472">Membrane</keyword>
<name>A0AAD3SQI3_NEPGR</name>
<evidence type="ECO:0000313" key="2">
    <source>
        <dbReference type="EMBL" id="GMH16175.1"/>
    </source>
</evidence>
<sequence length="87" mass="9517">MYFELICGLMLWLRFEGWCTGVLLFCIGLGSLAFRCMMSSGEAHDGEVGNPSNEQLRWATLPALELKMVRLVSVLEHSAVGPCGAPV</sequence>
<accession>A0AAD3SQI3</accession>
<dbReference type="AlphaFoldDB" id="A0AAD3SQI3"/>
<evidence type="ECO:0000256" key="1">
    <source>
        <dbReference type="SAM" id="Phobius"/>
    </source>
</evidence>
<evidence type="ECO:0000313" key="3">
    <source>
        <dbReference type="Proteomes" id="UP001279734"/>
    </source>
</evidence>
<dbReference type="EMBL" id="BSYO01000016">
    <property type="protein sequence ID" value="GMH16175.1"/>
    <property type="molecule type" value="Genomic_DNA"/>
</dbReference>
<keyword evidence="3" id="KW-1185">Reference proteome</keyword>
<keyword evidence="1" id="KW-0812">Transmembrane</keyword>
<proteinExistence type="predicted"/>
<reference evidence="2" key="1">
    <citation type="submission" date="2023-05" db="EMBL/GenBank/DDBJ databases">
        <title>Nepenthes gracilis genome sequencing.</title>
        <authorList>
            <person name="Fukushima K."/>
        </authorList>
    </citation>
    <scope>NUCLEOTIDE SEQUENCE</scope>
    <source>
        <strain evidence="2">SING2019-196</strain>
    </source>
</reference>
<comment type="caution">
    <text evidence="2">The sequence shown here is derived from an EMBL/GenBank/DDBJ whole genome shotgun (WGS) entry which is preliminary data.</text>
</comment>
<keyword evidence="1" id="KW-1133">Transmembrane helix</keyword>
<protein>
    <submittedName>
        <fullName evidence="2">Uncharacterized protein</fullName>
    </submittedName>
</protein>
<organism evidence="2 3">
    <name type="scientific">Nepenthes gracilis</name>
    <name type="common">Slender pitcher plant</name>
    <dbReference type="NCBI Taxonomy" id="150966"/>
    <lineage>
        <taxon>Eukaryota</taxon>
        <taxon>Viridiplantae</taxon>
        <taxon>Streptophyta</taxon>
        <taxon>Embryophyta</taxon>
        <taxon>Tracheophyta</taxon>
        <taxon>Spermatophyta</taxon>
        <taxon>Magnoliopsida</taxon>
        <taxon>eudicotyledons</taxon>
        <taxon>Gunneridae</taxon>
        <taxon>Pentapetalae</taxon>
        <taxon>Caryophyllales</taxon>
        <taxon>Nepenthaceae</taxon>
        <taxon>Nepenthes</taxon>
    </lineage>
</organism>
<feature type="transmembrane region" description="Helical" evidence="1">
    <location>
        <begin position="12"/>
        <end position="34"/>
    </location>
</feature>